<protein>
    <recommendedName>
        <fullName evidence="16">Dynamin-type G domain-containing protein</fullName>
    </recommendedName>
</protein>
<dbReference type="InterPro" id="IPR027417">
    <property type="entry name" value="P-loop_NTPase"/>
</dbReference>
<dbReference type="InterPro" id="IPR030381">
    <property type="entry name" value="G_DYNAMIN_dom"/>
</dbReference>
<keyword evidence="5" id="KW-1000">Mitochondrion outer membrane</keyword>
<feature type="transmembrane region" description="Helical" evidence="15">
    <location>
        <begin position="741"/>
        <end position="759"/>
    </location>
</feature>
<dbReference type="SUPFAM" id="SSF52540">
    <property type="entry name" value="P-loop containing nucleoside triphosphate hydrolases"/>
    <property type="match status" value="1"/>
</dbReference>
<reference evidence="17" key="1">
    <citation type="journal article" date="2014" name="Genome Announc.">
        <title>De novo whole-genome sequence and genome annotation of Lichtheimia ramosa.</title>
        <authorList>
            <person name="Linde J."/>
            <person name="Schwartze V."/>
            <person name="Binder U."/>
            <person name="Lass-Florl C."/>
            <person name="Voigt K."/>
            <person name="Horn F."/>
        </authorList>
    </citation>
    <scope>NUCLEOTIDE SEQUENCE</scope>
    <source>
        <strain evidence="17">JMRC FSU:6197</strain>
    </source>
</reference>
<evidence type="ECO:0000256" key="8">
    <source>
        <dbReference type="ARBA" id="ARBA00023054"/>
    </source>
</evidence>
<dbReference type="InterPro" id="IPR045063">
    <property type="entry name" value="Dynamin_N"/>
</dbReference>
<feature type="domain" description="Dynamin-type G" evidence="16">
    <location>
        <begin position="264"/>
        <end position="537"/>
    </location>
</feature>
<evidence type="ECO:0000256" key="3">
    <source>
        <dbReference type="ARBA" id="ARBA00022692"/>
    </source>
</evidence>
<dbReference type="PANTHER" id="PTHR10465">
    <property type="entry name" value="TRANSMEMBRANE GTPASE FZO1"/>
    <property type="match status" value="1"/>
</dbReference>
<evidence type="ECO:0000256" key="6">
    <source>
        <dbReference type="ARBA" id="ARBA00022801"/>
    </source>
</evidence>
<evidence type="ECO:0000313" key="17">
    <source>
        <dbReference type="EMBL" id="CDS07811.1"/>
    </source>
</evidence>
<keyword evidence="7 15" id="KW-1133">Transmembrane helix</keyword>
<sequence>MTDRSSYFGVPSSAASPMKYLRRNSAPSVESLDESYFDNGGVSSMSTDLSSRSLLFGKGVGSTSISAASPVTSPGPLSPSTSTKAARTQQHRLNAAQEQRMYHDSCQRLLSHITSVMGICEDLQSSNKDQFPIRYPMMHRPNDRPLPQRAQTMMPPIASNIDCPLETASQPDVGSPSSILDALHRRSSIHSHDESTSPFVRQLEQHRLLTSDLAKELSILNLDLKMGHSSTDLNALESKSIANLLDDRLSQCLRHLEKLRTRVADTSSKVLVTGDLNAGKSTFVNALLKREVLPADQQPCTSMFCEVLDAMLNDGVEAIHAIPDASNYNRLDPNTYHVIEERHMFKTVADEGDKYKMLKIYTKDARTTQESLLHNGVVDIALIDSPGLNTDSVKTTAVFARQEEIDVVVFVVSAENHFTLSGKEFLWNAANEKTHIFIVVNRFDSIRDKQRCKRLILDQIRQLSPATYADADDLVHFVSAGDVDLEPGSTKLDAPEFARLEQRLRAFVLENRTKSKLSPAKNYLVNLLSDVNGLSMSNSTLAKEEREKVQLELEEDKPGYEHLLRVRDRLLHQVEKVAEVTVLGIQKHALQALNTAVEGIATTADSIEYPGIFLIWQYAQDIADSMSQALLKQVRREENHAREDTSQCIDRIHDMGTEHLGNYPRVGTVEKMCLKNRDRAVVISVEPTDFFDLSLDDKMSGCALSFGAVAMVGTRLLGVKDAVSGIWSLSSAMSARNMRQMIVPIMSIAGAGLLVYVVSDMRYAVKRKLVRKFKTAVRDTAYVEGQCSRIGREARKALRVEGWEIQNRLVRAIENKEKKRSEMEHKIHHAEKTIAYFDSVLEKSLVLLDKVQTIQIDHHHNANAIASP</sequence>
<dbReference type="Gene3D" id="3.40.50.300">
    <property type="entry name" value="P-loop containing nucleotide triphosphate hydrolases"/>
    <property type="match status" value="1"/>
</dbReference>
<evidence type="ECO:0000256" key="10">
    <source>
        <dbReference type="ARBA" id="ARBA00023134"/>
    </source>
</evidence>
<evidence type="ECO:0000256" key="7">
    <source>
        <dbReference type="ARBA" id="ARBA00022989"/>
    </source>
</evidence>
<evidence type="ECO:0000256" key="4">
    <source>
        <dbReference type="ARBA" id="ARBA00022741"/>
    </source>
</evidence>
<evidence type="ECO:0000256" key="13">
    <source>
        <dbReference type="SAM" id="Coils"/>
    </source>
</evidence>
<dbReference type="PROSITE" id="PS51718">
    <property type="entry name" value="G_DYNAMIN_2"/>
    <property type="match status" value="1"/>
</dbReference>
<accession>A0A077WJ48</accession>
<dbReference type="FunFam" id="3.40.50.300:FF:000638">
    <property type="entry name" value="Transmembrane GTPase Fzo1, putative"/>
    <property type="match status" value="1"/>
</dbReference>
<keyword evidence="6" id="KW-0378">Hydrolase</keyword>
<evidence type="ECO:0000256" key="1">
    <source>
        <dbReference type="ARBA" id="ARBA00004225"/>
    </source>
</evidence>
<keyword evidence="9" id="KW-0496">Mitochondrion</keyword>
<keyword evidence="8 13" id="KW-0175">Coiled coil</keyword>
<feature type="region of interest" description="Disordered" evidence="14">
    <location>
        <begin position="65"/>
        <end position="93"/>
    </location>
</feature>
<dbReference type="GO" id="GO:0005525">
    <property type="term" value="F:GTP binding"/>
    <property type="evidence" value="ECO:0007669"/>
    <property type="project" value="UniProtKB-KW"/>
</dbReference>
<evidence type="ECO:0000256" key="14">
    <source>
        <dbReference type="SAM" id="MobiDB-lite"/>
    </source>
</evidence>
<proteinExistence type="predicted"/>
<comment type="catalytic activity">
    <reaction evidence="12">
        <text>GTP + H2O = GDP + phosphate + H(+)</text>
        <dbReference type="Rhea" id="RHEA:19669"/>
        <dbReference type="ChEBI" id="CHEBI:15377"/>
        <dbReference type="ChEBI" id="CHEBI:15378"/>
        <dbReference type="ChEBI" id="CHEBI:37565"/>
        <dbReference type="ChEBI" id="CHEBI:43474"/>
        <dbReference type="ChEBI" id="CHEBI:58189"/>
    </reaction>
</comment>
<name>A0A077WJ48_9FUNG</name>
<evidence type="ECO:0000256" key="12">
    <source>
        <dbReference type="ARBA" id="ARBA00048548"/>
    </source>
</evidence>
<evidence type="ECO:0000256" key="15">
    <source>
        <dbReference type="SAM" id="Phobius"/>
    </source>
</evidence>
<dbReference type="InterPro" id="IPR027094">
    <property type="entry name" value="Mitofusin_fam"/>
</dbReference>
<gene>
    <name evidence="17" type="ORF">LRAMOSA01760</name>
</gene>
<evidence type="ECO:0000256" key="11">
    <source>
        <dbReference type="ARBA" id="ARBA00023136"/>
    </source>
</evidence>
<evidence type="ECO:0000256" key="9">
    <source>
        <dbReference type="ARBA" id="ARBA00023128"/>
    </source>
</evidence>
<keyword evidence="11 15" id="KW-0472">Membrane</keyword>
<dbReference type="EMBL" id="LK023324">
    <property type="protein sequence ID" value="CDS07811.1"/>
    <property type="molecule type" value="Genomic_DNA"/>
</dbReference>
<comment type="subcellular location">
    <subcellularLocation>
        <location evidence="1">Mitochondrion membrane</location>
        <topology evidence="1">Multi-pass membrane protein</topology>
    </subcellularLocation>
    <subcellularLocation>
        <location evidence="2">Mitochondrion outer membrane</location>
    </subcellularLocation>
</comment>
<dbReference type="GO" id="GO:0051646">
    <property type="term" value="P:mitochondrion localization"/>
    <property type="evidence" value="ECO:0007669"/>
    <property type="project" value="TreeGrafter"/>
</dbReference>
<dbReference type="OrthoDB" id="9984778at2759"/>
<dbReference type="GO" id="GO:0005741">
    <property type="term" value="C:mitochondrial outer membrane"/>
    <property type="evidence" value="ECO:0007669"/>
    <property type="project" value="UniProtKB-SubCell"/>
</dbReference>
<evidence type="ECO:0000259" key="16">
    <source>
        <dbReference type="PROSITE" id="PS51718"/>
    </source>
</evidence>
<dbReference type="PANTHER" id="PTHR10465:SF0">
    <property type="entry name" value="SARCALUMENIN"/>
    <property type="match status" value="1"/>
</dbReference>
<organism evidence="17">
    <name type="scientific">Lichtheimia ramosa</name>
    <dbReference type="NCBI Taxonomy" id="688394"/>
    <lineage>
        <taxon>Eukaryota</taxon>
        <taxon>Fungi</taxon>
        <taxon>Fungi incertae sedis</taxon>
        <taxon>Mucoromycota</taxon>
        <taxon>Mucoromycotina</taxon>
        <taxon>Mucoromycetes</taxon>
        <taxon>Mucorales</taxon>
        <taxon>Lichtheimiaceae</taxon>
        <taxon>Lichtheimia</taxon>
    </lineage>
</organism>
<dbReference type="Pfam" id="PF00350">
    <property type="entry name" value="Dynamin_N"/>
    <property type="match status" value="1"/>
</dbReference>
<keyword evidence="10" id="KW-0342">GTP-binding</keyword>
<dbReference type="AlphaFoldDB" id="A0A077WJ48"/>
<evidence type="ECO:0000256" key="2">
    <source>
        <dbReference type="ARBA" id="ARBA00004294"/>
    </source>
</evidence>
<dbReference type="GO" id="GO:0003924">
    <property type="term" value="F:GTPase activity"/>
    <property type="evidence" value="ECO:0007669"/>
    <property type="project" value="InterPro"/>
</dbReference>
<dbReference type="GO" id="GO:0008053">
    <property type="term" value="P:mitochondrial fusion"/>
    <property type="evidence" value="ECO:0007669"/>
    <property type="project" value="TreeGrafter"/>
</dbReference>
<keyword evidence="3 15" id="KW-0812">Transmembrane</keyword>
<evidence type="ECO:0000256" key="5">
    <source>
        <dbReference type="ARBA" id="ARBA00022787"/>
    </source>
</evidence>
<keyword evidence="4" id="KW-0547">Nucleotide-binding</keyword>
<feature type="coiled-coil region" evidence="13">
    <location>
        <begin position="806"/>
        <end position="833"/>
    </location>
</feature>
<feature type="compositionally biased region" description="Low complexity" evidence="14">
    <location>
        <begin position="69"/>
        <end position="83"/>
    </location>
</feature>